<protein>
    <recommendedName>
        <fullName evidence="3">Jumonji domain-containing protein 4</fullName>
    </recommendedName>
</protein>
<dbReference type="GO" id="GO:0043565">
    <property type="term" value="F:sequence-specific DNA binding"/>
    <property type="evidence" value="ECO:0007669"/>
    <property type="project" value="TreeGrafter"/>
</dbReference>
<dbReference type="OrthoDB" id="203487at2759"/>
<dbReference type="EMBL" id="JPKZ01000321">
    <property type="protein sequence ID" value="KHN87882.1"/>
    <property type="molecule type" value="Genomic_DNA"/>
</dbReference>
<dbReference type="GO" id="GO:0005737">
    <property type="term" value="C:cytoplasm"/>
    <property type="evidence" value="ECO:0007669"/>
    <property type="project" value="TreeGrafter"/>
</dbReference>
<comment type="caution">
    <text evidence="5">The sequence shown here is derived from an EMBL/GenBank/DDBJ whole genome shotgun (WGS) entry which is preliminary data.</text>
</comment>
<dbReference type="InterPro" id="IPR050910">
    <property type="entry name" value="JMJD6_ArgDemeth/LysHydrox"/>
</dbReference>
<dbReference type="PROSITE" id="PS51184">
    <property type="entry name" value="JMJC"/>
    <property type="match status" value="1"/>
</dbReference>
<evidence type="ECO:0000256" key="2">
    <source>
        <dbReference type="ARBA" id="ARBA00047762"/>
    </source>
</evidence>
<proteinExistence type="inferred from homology"/>
<reference evidence="5 6" key="1">
    <citation type="submission" date="2014-11" db="EMBL/GenBank/DDBJ databases">
        <title>Genetic blueprint of the zoonotic pathogen Toxocara canis.</title>
        <authorList>
            <person name="Zhu X.-Q."/>
            <person name="Korhonen P.K."/>
            <person name="Cai H."/>
            <person name="Young N.D."/>
            <person name="Nejsum P."/>
            <person name="von Samson-Himmelstjerna G."/>
            <person name="Boag P.R."/>
            <person name="Tan P."/>
            <person name="Li Q."/>
            <person name="Min J."/>
            <person name="Yang Y."/>
            <person name="Wang X."/>
            <person name="Fang X."/>
            <person name="Hall R.S."/>
            <person name="Hofmann A."/>
            <person name="Sternberg P.W."/>
            <person name="Jex A.R."/>
            <person name="Gasser R.B."/>
        </authorList>
    </citation>
    <scope>NUCLEOTIDE SEQUENCE [LARGE SCALE GENOMIC DNA]</scope>
    <source>
        <strain evidence="5">PN_DK_2014</strain>
    </source>
</reference>
<organism evidence="5 6">
    <name type="scientific">Toxocara canis</name>
    <name type="common">Canine roundworm</name>
    <dbReference type="NCBI Taxonomy" id="6265"/>
    <lineage>
        <taxon>Eukaryota</taxon>
        <taxon>Metazoa</taxon>
        <taxon>Ecdysozoa</taxon>
        <taxon>Nematoda</taxon>
        <taxon>Chromadorea</taxon>
        <taxon>Rhabditida</taxon>
        <taxon>Spirurina</taxon>
        <taxon>Ascaridomorpha</taxon>
        <taxon>Ascaridoidea</taxon>
        <taxon>Toxocaridae</taxon>
        <taxon>Toxocara</taxon>
    </lineage>
</organism>
<dbReference type="GO" id="GO:0005634">
    <property type="term" value="C:nucleus"/>
    <property type="evidence" value="ECO:0007669"/>
    <property type="project" value="TreeGrafter"/>
</dbReference>
<evidence type="ECO:0000313" key="6">
    <source>
        <dbReference type="Proteomes" id="UP000031036"/>
    </source>
</evidence>
<gene>
    <name evidence="5" type="primary">JMJD4</name>
    <name evidence="5" type="ORF">Tcan_07449</name>
</gene>
<keyword evidence="6" id="KW-1185">Reference proteome</keyword>
<evidence type="ECO:0000256" key="1">
    <source>
        <dbReference type="ARBA" id="ARBA00038068"/>
    </source>
</evidence>
<evidence type="ECO:0000259" key="4">
    <source>
        <dbReference type="PROSITE" id="PS51184"/>
    </source>
</evidence>
<dbReference type="GO" id="GO:0016706">
    <property type="term" value="F:2-oxoglutarate-dependent dioxygenase activity"/>
    <property type="evidence" value="ECO:0007669"/>
    <property type="project" value="TreeGrafter"/>
</dbReference>
<comment type="similarity">
    <text evidence="1">Belongs to the JMJD6 family.</text>
</comment>
<comment type="catalytic activity">
    <reaction evidence="2">
        <text>L-lysyl-[protein] + 2-oxoglutarate + O2 = 4-hydroxy-L-lysyl-[protein] + succinate + CO2</text>
        <dbReference type="Rhea" id="RHEA:57156"/>
        <dbReference type="Rhea" id="RHEA-COMP:9752"/>
        <dbReference type="Rhea" id="RHEA-COMP:15084"/>
        <dbReference type="ChEBI" id="CHEBI:15379"/>
        <dbReference type="ChEBI" id="CHEBI:16526"/>
        <dbReference type="ChEBI" id="CHEBI:16810"/>
        <dbReference type="ChEBI" id="CHEBI:29969"/>
        <dbReference type="ChEBI" id="CHEBI:30031"/>
        <dbReference type="ChEBI" id="CHEBI:141495"/>
    </reaction>
</comment>
<feature type="domain" description="JmjC" evidence="4">
    <location>
        <begin position="121"/>
        <end position="276"/>
    </location>
</feature>
<dbReference type="Pfam" id="PF02373">
    <property type="entry name" value="JmjC"/>
    <property type="match status" value="1"/>
</dbReference>
<dbReference type="Proteomes" id="UP000031036">
    <property type="component" value="Unassembled WGS sequence"/>
</dbReference>
<evidence type="ECO:0000256" key="3">
    <source>
        <dbReference type="ARBA" id="ARBA00082904"/>
    </source>
</evidence>
<dbReference type="Gene3D" id="2.60.120.650">
    <property type="entry name" value="Cupin"/>
    <property type="match status" value="1"/>
</dbReference>
<accession>A0A0B2W2Q9</accession>
<dbReference type="InterPro" id="IPR003347">
    <property type="entry name" value="JmjC_dom"/>
</dbReference>
<evidence type="ECO:0000313" key="5">
    <source>
        <dbReference type="EMBL" id="KHN87882.1"/>
    </source>
</evidence>
<dbReference type="SMART" id="SM00558">
    <property type="entry name" value="JmjC"/>
    <property type="match status" value="1"/>
</dbReference>
<name>A0A0B2W2Q9_TOXCA</name>
<dbReference type="SUPFAM" id="SSF51197">
    <property type="entry name" value="Clavaminate synthase-like"/>
    <property type="match status" value="1"/>
</dbReference>
<dbReference type="PANTHER" id="PTHR12480:SF6">
    <property type="entry name" value="2-OXOGLUTARATE AND IRON-DEPENDENT OXYGENASE JMJD4"/>
    <property type="match status" value="1"/>
</dbReference>
<dbReference type="AlphaFoldDB" id="A0A0B2W2Q9"/>
<dbReference type="GO" id="GO:0045905">
    <property type="term" value="P:positive regulation of translational termination"/>
    <property type="evidence" value="ECO:0007669"/>
    <property type="project" value="TreeGrafter"/>
</dbReference>
<sequence length="397" mass="46662">MEESGCFTEHTYSQSFALVDAQRTHWIRLFVQFMLKNQPCILRSSVTNGWPSRQKWVKRSENGEEINLDYILENYGTMEVPLMDEPYEDYRTIRLSDYIEYLRRHHIASDAKYVKDWHFQKESGTSYGAYNLPSFLRFDWINNEEWSGGNEDPLGDYRFVYFGTKNSWTVFHSDVMSSYSWSANICGRKLWCFVPPGNEELFRKDRNGFIKDIRTARERWTEAGVVQFVQLPGQIVFVPSNWYHQVHNLEDAISINHNFINASNVDVVLRLVFDRLIDVRNEIADVKDIFTKTEFDEECQKILKADIRINFDLLHCLLQLVIKDRSSQTDQCWICAKHGVNLFECKKDDECLKQIVRSVEENCSCTQEALCINCSRFMKEFELSCALQCAHLIDVTN</sequence>
<dbReference type="OMA" id="TNIVGHK"/>
<dbReference type="PANTHER" id="PTHR12480">
    <property type="entry name" value="ARGININE DEMETHYLASE AND LYSYL-HYDROXYLASE JMJD"/>
    <property type="match status" value="1"/>
</dbReference>